<dbReference type="InterPro" id="IPR034161">
    <property type="entry name" value="Pepsin-like_plant"/>
</dbReference>
<dbReference type="InterPro" id="IPR001969">
    <property type="entry name" value="Aspartic_peptidase_AS"/>
</dbReference>
<dbReference type="InterPro" id="IPR033121">
    <property type="entry name" value="PEPTIDASE_A1"/>
</dbReference>
<keyword evidence="4" id="KW-0378">Hydrolase</keyword>
<dbReference type="CDD" id="cd05476">
    <property type="entry name" value="pepsin_A_like_plant"/>
    <property type="match status" value="1"/>
</dbReference>
<proteinExistence type="inferred from homology"/>
<sequence length="405" mass="46300">MPFRERVERYMKISESRVSYLKQINLHNRIAQRPNMMRPLVGTINGFVFLVELEIGDPLKKIYLIMDTGSSLTWIQCQPCKQCFPQKFDIFDPKNSKTFKNITCDNPLCQNFNCIDQICSYTLNYMDRSFTQGYVALESFHIKDENYKYTHIKDVLFGCSNSNRLTGTTNSSIQTGIMGLNTNPASFITQMGSFILRRFSYCLVDPFKPGTSRISYIKFGLDTGYIGGAVQKTPFVKHPDFTYQYFVNLLDISVNNNRFNFPPDTFTIKPDGVGGFLVDSGTALTYIQDTAYSKLEEEIVRYFSAYKQLERRQDCPAPTKLCYNAPMGFPLFPTMTYHFQGANLTIAPENSFQVYHTDKIFVLAIVPNVGISILGSFQQHNTRFVYDIDSNVLAFVPEDCSKDNA</sequence>
<organism evidence="7 8">
    <name type="scientific">Acer saccharum</name>
    <name type="common">Sugar maple</name>
    <dbReference type="NCBI Taxonomy" id="4024"/>
    <lineage>
        <taxon>Eukaryota</taxon>
        <taxon>Viridiplantae</taxon>
        <taxon>Streptophyta</taxon>
        <taxon>Embryophyta</taxon>
        <taxon>Tracheophyta</taxon>
        <taxon>Spermatophyta</taxon>
        <taxon>Magnoliopsida</taxon>
        <taxon>eudicotyledons</taxon>
        <taxon>Gunneridae</taxon>
        <taxon>Pentapetalae</taxon>
        <taxon>rosids</taxon>
        <taxon>malvids</taxon>
        <taxon>Sapindales</taxon>
        <taxon>Sapindaceae</taxon>
        <taxon>Hippocastanoideae</taxon>
        <taxon>Acereae</taxon>
        <taxon>Acer</taxon>
    </lineage>
</organism>
<dbReference type="GO" id="GO:0005576">
    <property type="term" value="C:extracellular region"/>
    <property type="evidence" value="ECO:0007669"/>
    <property type="project" value="TreeGrafter"/>
</dbReference>
<dbReference type="PANTHER" id="PTHR47967">
    <property type="entry name" value="OS07G0603500 PROTEIN-RELATED"/>
    <property type="match status" value="1"/>
</dbReference>
<dbReference type="EMBL" id="JAUESC010000003">
    <property type="protein sequence ID" value="KAK0600748.1"/>
    <property type="molecule type" value="Genomic_DNA"/>
</dbReference>
<dbReference type="PROSITE" id="PS51767">
    <property type="entry name" value="PEPTIDASE_A1"/>
    <property type="match status" value="1"/>
</dbReference>
<dbReference type="InterPro" id="IPR032861">
    <property type="entry name" value="TAXi_N"/>
</dbReference>
<dbReference type="GO" id="GO:0004190">
    <property type="term" value="F:aspartic-type endopeptidase activity"/>
    <property type="evidence" value="ECO:0007669"/>
    <property type="project" value="UniProtKB-KW"/>
</dbReference>
<dbReference type="Proteomes" id="UP001168877">
    <property type="component" value="Unassembled WGS sequence"/>
</dbReference>
<keyword evidence="3" id="KW-0064">Aspartyl protease</keyword>
<reference evidence="7" key="1">
    <citation type="journal article" date="2022" name="Plant J.">
        <title>Strategies of tolerance reflected in two North American maple genomes.</title>
        <authorList>
            <person name="McEvoy S.L."/>
            <person name="Sezen U.U."/>
            <person name="Trouern-Trend A."/>
            <person name="McMahon S.M."/>
            <person name="Schaberg P.G."/>
            <person name="Yang J."/>
            <person name="Wegrzyn J.L."/>
            <person name="Swenson N.G."/>
        </authorList>
    </citation>
    <scope>NUCLEOTIDE SEQUENCE</scope>
    <source>
        <strain evidence="7">NS2018</strain>
    </source>
</reference>
<protein>
    <recommendedName>
        <fullName evidence="6">Peptidase A1 domain-containing protein</fullName>
    </recommendedName>
</protein>
<evidence type="ECO:0000256" key="1">
    <source>
        <dbReference type="ARBA" id="ARBA00007447"/>
    </source>
</evidence>
<gene>
    <name evidence="7" type="ORF">LWI29_018057</name>
</gene>
<evidence type="ECO:0000313" key="7">
    <source>
        <dbReference type="EMBL" id="KAK0600748.1"/>
    </source>
</evidence>
<keyword evidence="5" id="KW-0325">Glycoprotein</keyword>
<keyword evidence="8" id="KW-1185">Reference proteome</keyword>
<dbReference type="AlphaFoldDB" id="A0AA39W321"/>
<evidence type="ECO:0000256" key="2">
    <source>
        <dbReference type="ARBA" id="ARBA00022670"/>
    </source>
</evidence>
<comment type="similarity">
    <text evidence="1">Belongs to the peptidase A1 family.</text>
</comment>
<evidence type="ECO:0000256" key="4">
    <source>
        <dbReference type="ARBA" id="ARBA00022801"/>
    </source>
</evidence>
<accession>A0AA39W321</accession>
<dbReference type="InterPro" id="IPR051708">
    <property type="entry name" value="Plant_Aspart_Prot_A1"/>
</dbReference>
<evidence type="ECO:0000256" key="5">
    <source>
        <dbReference type="ARBA" id="ARBA00023180"/>
    </source>
</evidence>
<name>A0AA39W321_ACESA</name>
<keyword evidence="2" id="KW-0645">Protease</keyword>
<evidence type="ECO:0000313" key="8">
    <source>
        <dbReference type="Proteomes" id="UP001168877"/>
    </source>
</evidence>
<comment type="caution">
    <text evidence="7">The sequence shown here is derived from an EMBL/GenBank/DDBJ whole genome shotgun (WGS) entry which is preliminary data.</text>
</comment>
<dbReference type="InterPro" id="IPR021109">
    <property type="entry name" value="Peptidase_aspartic_dom_sf"/>
</dbReference>
<dbReference type="GO" id="GO:0006508">
    <property type="term" value="P:proteolysis"/>
    <property type="evidence" value="ECO:0007669"/>
    <property type="project" value="UniProtKB-KW"/>
</dbReference>
<evidence type="ECO:0000259" key="6">
    <source>
        <dbReference type="PROSITE" id="PS51767"/>
    </source>
</evidence>
<feature type="domain" description="Peptidase A1" evidence="6">
    <location>
        <begin position="49"/>
        <end position="396"/>
    </location>
</feature>
<dbReference type="InterPro" id="IPR032799">
    <property type="entry name" value="TAXi_C"/>
</dbReference>
<dbReference type="Gene3D" id="2.40.70.10">
    <property type="entry name" value="Acid Proteases"/>
    <property type="match status" value="2"/>
</dbReference>
<dbReference type="Pfam" id="PF14541">
    <property type="entry name" value="TAXi_C"/>
    <property type="match status" value="1"/>
</dbReference>
<dbReference type="Pfam" id="PF14543">
    <property type="entry name" value="TAXi_N"/>
    <property type="match status" value="1"/>
</dbReference>
<dbReference type="SUPFAM" id="SSF50630">
    <property type="entry name" value="Acid proteases"/>
    <property type="match status" value="1"/>
</dbReference>
<dbReference type="PANTHER" id="PTHR47967:SF123">
    <property type="entry name" value="ASPARTIC PROTEINASE NEPENTHESIN-1-LIKE"/>
    <property type="match status" value="1"/>
</dbReference>
<evidence type="ECO:0000256" key="3">
    <source>
        <dbReference type="ARBA" id="ARBA00022750"/>
    </source>
</evidence>
<dbReference type="PROSITE" id="PS00141">
    <property type="entry name" value="ASP_PROTEASE"/>
    <property type="match status" value="1"/>
</dbReference>
<reference evidence="7" key="2">
    <citation type="submission" date="2023-06" db="EMBL/GenBank/DDBJ databases">
        <authorList>
            <person name="Swenson N.G."/>
            <person name="Wegrzyn J.L."/>
            <person name="Mcevoy S.L."/>
        </authorList>
    </citation>
    <scope>NUCLEOTIDE SEQUENCE</scope>
    <source>
        <strain evidence="7">NS2018</strain>
        <tissue evidence="7">Leaf</tissue>
    </source>
</reference>